<evidence type="ECO:0000256" key="2">
    <source>
        <dbReference type="ARBA" id="ARBA00023163"/>
    </source>
</evidence>
<evidence type="ECO:0000256" key="1">
    <source>
        <dbReference type="ARBA" id="ARBA00023015"/>
    </source>
</evidence>
<dbReference type="Pfam" id="PF17035">
    <property type="entry name" value="BET"/>
    <property type="match status" value="1"/>
</dbReference>
<dbReference type="InterPro" id="IPR027353">
    <property type="entry name" value="NET_dom"/>
</dbReference>
<protein>
    <recommendedName>
        <fullName evidence="3">NET domain-containing protein</fullName>
    </recommendedName>
</protein>
<proteinExistence type="predicted"/>
<name>A0AAV9A1Q0_ACOGR</name>
<evidence type="ECO:0000313" key="4">
    <source>
        <dbReference type="EMBL" id="KAK1258196.1"/>
    </source>
</evidence>
<feature type="domain" description="NET" evidence="3">
    <location>
        <begin position="187"/>
        <end position="268"/>
    </location>
</feature>
<comment type="caution">
    <text evidence="4">The sequence shown here is derived from an EMBL/GenBank/DDBJ whole genome shotgun (WGS) entry which is preliminary data.</text>
</comment>
<dbReference type="PROSITE" id="PS51525">
    <property type="entry name" value="NET"/>
    <property type="match status" value="1"/>
</dbReference>
<sequence>MSEVPRNLSAGVDPEEAGPDYLGFFKHALLELLSYNGDVFPYHEPSVLTSSEERLFSRGIKGLSDFQIEKLTAMLNESKFALDHEVDEVCDRVFQFQKHLPENEGIPCYLDATNEGMNERLYKKQKSTSSSLGNPLDGQARTSGTPLLKKVDNEFQNLSFNNELGTDEARKIDAKLRKMGQQLEEYMNILMSMFRPMTLAEKQQLLNMIKKIPRNALDRVINIIQSRKPSESNPPDEIHVDLEEEDDVTLWRLYFHVKLVATANNISL</sequence>
<gene>
    <name evidence="4" type="ORF">QJS04_geneDACA021084</name>
</gene>
<keyword evidence="1" id="KW-0805">Transcription regulation</keyword>
<dbReference type="Proteomes" id="UP001179952">
    <property type="component" value="Unassembled WGS sequence"/>
</dbReference>
<dbReference type="PANTHER" id="PTHR45926">
    <property type="entry name" value="OSJNBA0053K19.4 PROTEIN"/>
    <property type="match status" value="1"/>
</dbReference>
<dbReference type="InterPro" id="IPR038336">
    <property type="entry name" value="NET_sf"/>
</dbReference>
<dbReference type="AlphaFoldDB" id="A0AAV9A1Q0"/>
<reference evidence="4" key="2">
    <citation type="submission" date="2023-06" db="EMBL/GenBank/DDBJ databases">
        <authorList>
            <person name="Ma L."/>
            <person name="Liu K.-W."/>
            <person name="Li Z."/>
            <person name="Hsiao Y.-Y."/>
            <person name="Qi Y."/>
            <person name="Fu T."/>
            <person name="Tang G."/>
            <person name="Zhang D."/>
            <person name="Sun W.-H."/>
            <person name="Liu D.-K."/>
            <person name="Li Y."/>
            <person name="Chen G.-Z."/>
            <person name="Liu X.-D."/>
            <person name="Liao X.-Y."/>
            <person name="Jiang Y.-T."/>
            <person name="Yu X."/>
            <person name="Hao Y."/>
            <person name="Huang J."/>
            <person name="Zhao X.-W."/>
            <person name="Ke S."/>
            <person name="Chen Y.-Y."/>
            <person name="Wu W.-L."/>
            <person name="Hsu J.-L."/>
            <person name="Lin Y.-F."/>
            <person name="Huang M.-D."/>
            <person name="Li C.-Y."/>
            <person name="Huang L."/>
            <person name="Wang Z.-W."/>
            <person name="Zhao X."/>
            <person name="Zhong W.-Y."/>
            <person name="Peng D.-H."/>
            <person name="Ahmad S."/>
            <person name="Lan S."/>
            <person name="Zhang J.-S."/>
            <person name="Tsai W.-C."/>
            <person name="Van De Peer Y."/>
            <person name="Liu Z.-J."/>
        </authorList>
    </citation>
    <scope>NUCLEOTIDE SEQUENCE</scope>
    <source>
        <strain evidence="4">SCP</strain>
        <tissue evidence="4">Leaves</tissue>
    </source>
</reference>
<reference evidence="4" key="1">
    <citation type="journal article" date="2023" name="Nat. Commun.">
        <title>Diploid and tetraploid genomes of Acorus and the evolution of monocots.</title>
        <authorList>
            <person name="Ma L."/>
            <person name="Liu K.W."/>
            <person name="Li Z."/>
            <person name="Hsiao Y.Y."/>
            <person name="Qi Y."/>
            <person name="Fu T."/>
            <person name="Tang G.D."/>
            <person name="Zhang D."/>
            <person name="Sun W.H."/>
            <person name="Liu D.K."/>
            <person name="Li Y."/>
            <person name="Chen G.Z."/>
            <person name="Liu X.D."/>
            <person name="Liao X.Y."/>
            <person name="Jiang Y.T."/>
            <person name="Yu X."/>
            <person name="Hao Y."/>
            <person name="Huang J."/>
            <person name="Zhao X.W."/>
            <person name="Ke S."/>
            <person name="Chen Y.Y."/>
            <person name="Wu W.L."/>
            <person name="Hsu J.L."/>
            <person name="Lin Y.F."/>
            <person name="Huang M.D."/>
            <person name="Li C.Y."/>
            <person name="Huang L."/>
            <person name="Wang Z.W."/>
            <person name="Zhao X."/>
            <person name="Zhong W.Y."/>
            <person name="Peng D.H."/>
            <person name="Ahmad S."/>
            <person name="Lan S."/>
            <person name="Zhang J.S."/>
            <person name="Tsai W.C."/>
            <person name="Van de Peer Y."/>
            <person name="Liu Z.J."/>
        </authorList>
    </citation>
    <scope>NUCLEOTIDE SEQUENCE</scope>
    <source>
        <strain evidence="4">SCP</strain>
    </source>
</reference>
<organism evidence="4 5">
    <name type="scientific">Acorus gramineus</name>
    <name type="common">Dwarf sweet flag</name>
    <dbReference type="NCBI Taxonomy" id="55184"/>
    <lineage>
        <taxon>Eukaryota</taxon>
        <taxon>Viridiplantae</taxon>
        <taxon>Streptophyta</taxon>
        <taxon>Embryophyta</taxon>
        <taxon>Tracheophyta</taxon>
        <taxon>Spermatophyta</taxon>
        <taxon>Magnoliopsida</taxon>
        <taxon>Liliopsida</taxon>
        <taxon>Acoraceae</taxon>
        <taxon>Acorus</taxon>
    </lineage>
</organism>
<accession>A0AAV9A1Q0</accession>
<keyword evidence="2" id="KW-0804">Transcription</keyword>
<evidence type="ECO:0000313" key="5">
    <source>
        <dbReference type="Proteomes" id="UP001179952"/>
    </source>
</evidence>
<evidence type="ECO:0000259" key="3">
    <source>
        <dbReference type="PROSITE" id="PS51525"/>
    </source>
</evidence>
<dbReference type="Gene3D" id="1.20.1270.220">
    <property type="match status" value="1"/>
</dbReference>
<dbReference type="EMBL" id="JAUJYN010000024">
    <property type="protein sequence ID" value="KAK1258196.1"/>
    <property type="molecule type" value="Genomic_DNA"/>
</dbReference>
<keyword evidence="5" id="KW-1185">Reference proteome</keyword>